<dbReference type="PANTHER" id="PTHR44305:SF24">
    <property type="entry name" value="TYROSINE-PROTEIN KINASE C03B1.5-RELATED"/>
    <property type="match status" value="1"/>
</dbReference>
<keyword evidence="3" id="KW-1185">Reference proteome</keyword>
<dbReference type="Proteomes" id="UP000799424">
    <property type="component" value="Unassembled WGS sequence"/>
</dbReference>
<sequence length="164" mass="18282">YVGIIMSPVADCNLEDFLDRDPTSAGDCSFLRIFYGCLAAALRYLHQNCIRHNDIKPQARRCSLSNVLVKANHVYLTDFGVCPDWSELSGSTTEGPSSKTRRYCAPEVAESHLRSFLANIWSLGCVFLEIWTATCYHSVDELLMYMTEQGAGVSCYYANTEAVA</sequence>
<organism evidence="2 3">
    <name type="scientific">Ophiobolus disseminans</name>
    <dbReference type="NCBI Taxonomy" id="1469910"/>
    <lineage>
        <taxon>Eukaryota</taxon>
        <taxon>Fungi</taxon>
        <taxon>Dikarya</taxon>
        <taxon>Ascomycota</taxon>
        <taxon>Pezizomycotina</taxon>
        <taxon>Dothideomycetes</taxon>
        <taxon>Pleosporomycetidae</taxon>
        <taxon>Pleosporales</taxon>
        <taxon>Pleosporineae</taxon>
        <taxon>Phaeosphaeriaceae</taxon>
        <taxon>Ophiobolus</taxon>
    </lineage>
</organism>
<name>A0A6A7ABT4_9PLEO</name>
<feature type="non-terminal residue" evidence="2">
    <location>
        <position position="164"/>
    </location>
</feature>
<keyword evidence="2" id="KW-0808">Transferase</keyword>
<dbReference type="AlphaFoldDB" id="A0A6A7ABT4"/>
<reference evidence="2" key="1">
    <citation type="journal article" date="2020" name="Stud. Mycol.">
        <title>101 Dothideomycetes genomes: a test case for predicting lifestyles and emergence of pathogens.</title>
        <authorList>
            <person name="Haridas S."/>
            <person name="Albert R."/>
            <person name="Binder M."/>
            <person name="Bloem J."/>
            <person name="Labutti K."/>
            <person name="Salamov A."/>
            <person name="Andreopoulos B."/>
            <person name="Baker S."/>
            <person name="Barry K."/>
            <person name="Bills G."/>
            <person name="Bluhm B."/>
            <person name="Cannon C."/>
            <person name="Castanera R."/>
            <person name="Culley D."/>
            <person name="Daum C."/>
            <person name="Ezra D."/>
            <person name="Gonzalez J."/>
            <person name="Henrissat B."/>
            <person name="Kuo A."/>
            <person name="Liang C."/>
            <person name="Lipzen A."/>
            <person name="Lutzoni F."/>
            <person name="Magnuson J."/>
            <person name="Mondo S."/>
            <person name="Nolan M."/>
            <person name="Ohm R."/>
            <person name="Pangilinan J."/>
            <person name="Park H.-J."/>
            <person name="Ramirez L."/>
            <person name="Alfaro M."/>
            <person name="Sun H."/>
            <person name="Tritt A."/>
            <person name="Yoshinaga Y."/>
            <person name="Zwiers L.-H."/>
            <person name="Turgeon B."/>
            <person name="Goodwin S."/>
            <person name="Spatafora J."/>
            <person name="Crous P."/>
            <person name="Grigoriev I."/>
        </authorList>
    </citation>
    <scope>NUCLEOTIDE SEQUENCE</scope>
    <source>
        <strain evidence="2">CBS 113818</strain>
    </source>
</reference>
<dbReference type="GO" id="GO:0004672">
    <property type="term" value="F:protein kinase activity"/>
    <property type="evidence" value="ECO:0007669"/>
    <property type="project" value="InterPro"/>
</dbReference>
<dbReference type="Gene3D" id="1.10.510.10">
    <property type="entry name" value="Transferase(Phosphotransferase) domain 1"/>
    <property type="match status" value="1"/>
</dbReference>
<dbReference type="SUPFAM" id="SSF56112">
    <property type="entry name" value="Protein kinase-like (PK-like)"/>
    <property type="match status" value="1"/>
</dbReference>
<feature type="non-terminal residue" evidence="2">
    <location>
        <position position="1"/>
    </location>
</feature>
<dbReference type="PANTHER" id="PTHR44305">
    <property type="entry name" value="SI:DKEY-192D15.2-RELATED"/>
    <property type="match status" value="1"/>
</dbReference>
<gene>
    <name evidence="2" type="ORF">CC86DRAFT_269104</name>
</gene>
<dbReference type="GO" id="GO:0005524">
    <property type="term" value="F:ATP binding"/>
    <property type="evidence" value="ECO:0007669"/>
    <property type="project" value="InterPro"/>
</dbReference>
<dbReference type="CDD" id="cd00180">
    <property type="entry name" value="PKc"/>
    <property type="match status" value="1"/>
</dbReference>
<keyword evidence="2" id="KW-0418">Kinase</keyword>
<protein>
    <submittedName>
        <fullName evidence="2">Kinase-like protein</fullName>
    </submittedName>
</protein>
<dbReference type="OrthoDB" id="4062651at2759"/>
<dbReference type="PROSITE" id="PS50011">
    <property type="entry name" value="PROTEIN_KINASE_DOM"/>
    <property type="match status" value="1"/>
</dbReference>
<dbReference type="InterPro" id="IPR011009">
    <property type="entry name" value="Kinase-like_dom_sf"/>
</dbReference>
<dbReference type="Pfam" id="PF00069">
    <property type="entry name" value="Pkinase"/>
    <property type="match status" value="1"/>
</dbReference>
<dbReference type="EMBL" id="MU006219">
    <property type="protein sequence ID" value="KAF2830324.1"/>
    <property type="molecule type" value="Genomic_DNA"/>
</dbReference>
<dbReference type="InterPro" id="IPR000719">
    <property type="entry name" value="Prot_kinase_dom"/>
</dbReference>
<dbReference type="InterPro" id="IPR053083">
    <property type="entry name" value="TF_kinase-domain_protein"/>
</dbReference>
<evidence type="ECO:0000313" key="2">
    <source>
        <dbReference type="EMBL" id="KAF2830324.1"/>
    </source>
</evidence>
<accession>A0A6A7ABT4</accession>
<proteinExistence type="predicted"/>
<evidence type="ECO:0000259" key="1">
    <source>
        <dbReference type="PROSITE" id="PS50011"/>
    </source>
</evidence>
<evidence type="ECO:0000313" key="3">
    <source>
        <dbReference type="Proteomes" id="UP000799424"/>
    </source>
</evidence>
<feature type="domain" description="Protein kinase" evidence="1">
    <location>
        <begin position="1"/>
        <end position="164"/>
    </location>
</feature>